<evidence type="ECO:0000313" key="1">
    <source>
        <dbReference type="EMBL" id="OMP10742.1"/>
    </source>
</evidence>
<dbReference type="Proteomes" id="UP000187203">
    <property type="component" value="Unassembled WGS sequence"/>
</dbReference>
<accession>A0A1R3KUI6</accession>
<name>A0A1R3KUI6_9ROSI</name>
<gene>
    <name evidence="1" type="ORF">COLO4_04301</name>
</gene>
<organism evidence="1 2">
    <name type="scientific">Corchorus olitorius</name>
    <dbReference type="NCBI Taxonomy" id="93759"/>
    <lineage>
        <taxon>Eukaryota</taxon>
        <taxon>Viridiplantae</taxon>
        <taxon>Streptophyta</taxon>
        <taxon>Embryophyta</taxon>
        <taxon>Tracheophyta</taxon>
        <taxon>Spermatophyta</taxon>
        <taxon>Magnoliopsida</taxon>
        <taxon>eudicotyledons</taxon>
        <taxon>Gunneridae</taxon>
        <taxon>Pentapetalae</taxon>
        <taxon>rosids</taxon>
        <taxon>malvids</taxon>
        <taxon>Malvales</taxon>
        <taxon>Malvaceae</taxon>
        <taxon>Grewioideae</taxon>
        <taxon>Apeibeae</taxon>
        <taxon>Corchorus</taxon>
    </lineage>
</organism>
<sequence length="32" mass="3668">MAIVTDKLCDEQIRRRKSLSAMNKATDMRTNA</sequence>
<evidence type="ECO:0000313" key="2">
    <source>
        <dbReference type="Proteomes" id="UP000187203"/>
    </source>
</evidence>
<proteinExistence type="predicted"/>
<dbReference type="AlphaFoldDB" id="A0A1R3KUI6"/>
<protein>
    <submittedName>
        <fullName evidence="1">Uncharacterized protein</fullName>
    </submittedName>
</protein>
<comment type="caution">
    <text evidence="1">The sequence shown here is derived from an EMBL/GenBank/DDBJ whole genome shotgun (WGS) entry which is preliminary data.</text>
</comment>
<keyword evidence="2" id="KW-1185">Reference proteome</keyword>
<dbReference type="EMBL" id="AWUE01011322">
    <property type="protein sequence ID" value="OMP10742.1"/>
    <property type="molecule type" value="Genomic_DNA"/>
</dbReference>
<reference evidence="2" key="1">
    <citation type="submission" date="2013-09" db="EMBL/GenBank/DDBJ databases">
        <title>Corchorus olitorius genome sequencing.</title>
        <authorList>
            <person name="Alam M."/>
            <person name="Haque M.S."/>
            <person name="Islam M.S."/>
            <person name="Emdad E.M."/>
            <person name="Islam M.M."/>
            <person name="Ahmed B."/>
            <person name="Halim A."/>
            <person name="Hossen Q.M.M."/>
            <person name="Hossain M.Z."/>
            <person name="Ahmed R."/>
            <person name="Khan M.M."/>
            <person name="Islam R."/>
            <person name="Rashid M.M."/>
            <person name="Khan S.A."/>
            <person name="Rahman M.S."/>
            <person name="Alam M."/>
            <person name="Yahiya A.S."/>
            <person name="Khan M.S."/>
            <person name="Azam M.S."/>
            <person name="Haque T."/>
            <person name="Lashkar M.Z.H."/>
            <person name="Akhand A.I."/>
            <person name="Morshed G."/>
            <person name="Roy S."/>
            <person name="Uddin K.S."/>
            <person name="Rabeya T."/>
            <person name="Hossain A.S."/>
            <person name="Chowdhury A."/>
            <person name="Snigdha A.R."/>
            <person name="Mortoza M.S."/>
            <person name="Matin S.A."/>
            <person name="Hoque S.M.E."/>
            <person name="Islam M.K."/>
            <person name="Roy D.K."/>
            <person name="Haider R."/>
            <person name="Moosa M.M."/>
            <person name="Elias S.M."/>
            <person name="Hasan A.M."/>
            <person name="Jahan S."/>
            <person name="Shafiuddin M."/>
            <person name="Mahmood N."/>
            <person name="Shommy N.S."/>
        </authorList>
    </citation>
    <scope>NUCLEOTIDE SEQUENCE [LARGE SCALE GENOMIC DNA]</scope>
    <source>
        <strain evidence="2">cv. O-4</strain>
    </source>
</reference>